<dbReference type="RefSeq" id="WP_187580170.1">
    <property type="nucleotide sequence ID" value="NZ_CP060713.1"/>
</dbReference>
<dbReference type="Proteomes" id="UP000515947">
    <property type="component" value="Chromosome"/>
</dbReference>
<sequence>MTRDRDFKRVVRARMAQTGESYAAARAALEQQPPPRVATLPLPVDGSAYDAARREQQRLVDRLFDDGRLAQIPAKRKTRAGALLEVLTRFEPGRVYPEPEVNEVLLGVHPDFAYLRRELVNYHYLERAEGRYRVVSQAPARAPIERQEIPDWEAVWLPGFLAGHG</sequence>
<dbReference type="Pfam" id="PF09860">
    <property type="entry name" value="DUF2087"/>
    <property type="match status" value="1"/>
</dbReference>
<accession>A0A7G9RFF5</accession>
<gene>
    <name evidence="2" type="ORF">H9L09_08345</name>
</gene>
<dbReference type="AlphaFoldDB" id="A0A7G9RFF5"/>
<organism evidence="2 3">
    <name type="scientific">Nocardioides mesophilus</name>
    <dbReference type="NCBI Taxonomy" id="433659"/>
    <lineage>
        <taxon>Bacteria</taxon>
        <taxon>Bacillati</taxon>
        <taxon>Actinomycetota</taxon>
        <taxon>Actinomycetes</taxon>
        <taxon>Propionibacteriales</taxon>
        <taxon>Nocardioidaceae</taxon>
        <taxon>Nocardioides</taxon>
    </lineage>
</organism>
<dbReference type="InterPro" id="IPR018656">
    <property type="entry name" value="DUF2087"/>
</dbReference>
<feature type="domain" description="DUF2087" evidence="1">
    <location>
        <begin position="68"/>
        <end position="133"/>
    </location>
</feature>
<evidence type="ECO:0000259" key="1">
    <source>
        <dbReference type="Pfam" id="PF09860"/>
    </source>
</evidence>
<dbReference type="EMBL" id="CP060713">
    <property type="protein sequence ID" value="QNN54330.1"/>
    <property type="molecule type" value="Genomic_DNA"/>
</dbReference>
<evidence type="ECO:0000313" key="2">
    <source>
        <dbReference type="EMBL" id="QNN54330.1"/>
    </source>
</evidence>
<proteinExistence type="predicted"/>
<keyword evidence="3" id="KW-1185">Reference proteome</keyword>
<protein>
    <submittedName>
        <fullName evidence="2">DUF2087 domain-containing protein</fullName>
    </submittedName>
</protein>
<dbReference type="KEGG" id="nmes:H9L09_08345"/>
<reference evidence="2 3" key="1">
    <citation type="submission" date="2020-08" db="EMBL/GenBank/DDBJ databases">
        <title>Genome sequence of Nocardioides mesophilus KACC 16243T.</title>
        <authorList>
            <person name="Hyun D.-W."/>
            <person name="Bae J.-W."/>
        </authorList>
    </citation>
    <scope>NUCLEOTIDE SEQUENCE [LARGE SCALE GENOMIC DNA]</scope>
    <source>
        <strain evidence="2 3">KACC 16243</strain>
    </source>
</reference>
<evidence type="ECO:0000313" key="3">
    <source>
        <dbReference type="Proteomes" id="UP000515947"/>
    </source>
</evidence>
<name>A0A7G9RFF5_9ACTN</name>